<dbReference type="OrthoDB" id="9948345at2"/>
<organism evidence="2 3">
    <name type="scientific">Streptomyces sedi</name>
    <dbReference type="NCBI Taxonomy" id="555059"/>
    <lineage>
        <taxon>Bacteria</taxon>
        <taxon>Bacillati</taxon>
        <taxon>Actinomycetota</taxon>
        <taxon>Actinomycetes</taxon>
        <taxon>Kitasatosporales</taxon>
        <taxon>Streptomycetaceae</taxon>
        <taxon>Streptomyces</taxon>
    </lineage>
</organism>
<evidence type="ECO:0000313" key="2">
    <source>
        <dbReference type="EMBL" id="TNM27086.1"/>
    </source>
</evidence>
<dbReference type="Proteomes" id="UP000311713">
    <property type="component" value="Unassembled WGS sequence"/>
</dbReference>
<proteinExistence type="predicted"/>
<keyword evidence="3" id="KW-1185">Reference proteome</keyword>
<feature type="compositionally biased region" description="Polar residues" evidence="1">
    <location>
        <begin position="1"/>
        <end position="14"/>
    </location>
</feature>
<gene>
    <name evidence="2" type="ORF">FH715_22300</name>
</gene>
<accession>A0A5C4UV63</accession>
<reference evidence="2 3" key="1">
    <citation type="submission" date="2019-06" db="EMBL/GenBank/DDBJ databases">
        <title>Draft genome of Streptomyces sedi sp. JCM16909.</title>
        <authorList>
            <person name="Klykleung N."/>
            <person name="Tanasupawat S."/>
            <person name="Kudo T."/>
            <person name="Yuki M."/>
            <person name="Ohkuma M."/>
        </authorList>
    </citation>
    <scope>NUCLEOTIDE SEQUENCE [LARGE SCALE GENOMIC DNA]</scope>
    <source>
        <strain evidence="2 3">JCM 16909</strain>
    </source>
</reference>
<sequence length="150" mass="15889">MTADQTGDQPATQEDSGHRITIRGSSDGSVLYGTQNGMAEIAATAVVTAAVLPFVQALAAQAGQRAFEAARSLATSLIKRTHQDHPRHFILAVQDEGRPITFEVPPGLPDAALQALAVTDVEELTAADPSGGQIKIHWNPETAQWQRIVG</sequence>
<protein>
    <submittedName>
        <fullName evidence="2">Uncharacterized protein</fullName>
    </submittedName>
</protein>
<comment type="caution">
    <text evidence="2">The sequence shown here is derived from an EMBL/GenBank/DDBJ whole genome shotgun (WGS) entry which is preliminary data.</text>
</comment>
<feature type="region of interest" description="Disordered" evidence="1">
    <location>
        <begin position="1"/>
        <end position="26"/>
    </location>
</feature>
<dbReference type="AlphaFoldDB" id="A0A5C4UV63"/>
<evidence type="ECO:0000313" key="3">
    <source>
        <dbReference type="Proteomes" id="UP000311713"/>
    </source>
</evidence>
<dbReference type="EMBL" id="VDGT01000019">
    <property type="protein sequence ID" value="TNM27086.1"/>
    <property type="molecule type" value="Genomic_DNA"/>
</dbReference>
<name>A0A5C4UV63_9ACTN</name>
<dbReference type="RefSeq" id="WP_139648135.1">
    <property type="nucleotide sequence ID" value="NZ_BAAAZS010000022.1"/>
</dbReference>
<evidence type="ECO:0000256" key="1">
    <source>
        <dbReference type="SAM" id="MobiDB-lite"/>
    </source>
</evidence>